<dbReference type="SUPFAM" id="SSF55060">
    <property type="entry name" value="GHMP Kinase, C-terminal domain"/>
    <property type="match status" value="1"/>
</dbReference>
<protein>
    <recommendedName>
        <fullName evidence="3 13">Mevalonate kinase</fullName>
        <shortName evidence="13">MK</shortName>
        <ecNumber evidence="3 13">2.7.1.36</ecNumber>
    </recommendedName>
</protein>
<evidence type="ECO:0000256" key="2">
    <source>
        <dbReference type="ARBA" id="ARBA00006495"/>
    </source>
</evidence>
<evidence type="ECO:0000256" key="4">
    <source>
        <dbReference type="ARBA" id="ARBA00022490"/>
    </source>
</evidence>
<evidence type="ECO:0000256" key="1">
    <source>
        <dbReference type="ARBA" id="ARBA00004496"/>
    </source>
</evidence>
<evidence type="ECO:0000259" key="16">
    <source>
        <dbReference type="Pfam" id="PF08544"/>
    </source>
</evidence>
<keyword evidence="7 13" id="KW-0547">Nucleotide-binding</keyword>
<evidence type="ECO:0000256" key="3">
    <source>
        <dbReference type="ARBA" id="ARBA00012103"/>
    </source>
</evidence>
<keyword evidence="13" id="KW-0753">Steroid metabolism</keyword>
<keyword evidence="4 13" id="KW-0963">Cytoplasm</keyword>
<keyword evidence="9 13" id="KW-0067">ATP-binding</keyword>
<evidence type="ECO:0000256" key="13">
    <source>
        <dbReference type="RuleBase" id="RU363087"/>
    </source>
</evidence>
<dbReference type="InterPro" id="IPR036554">
    <property type="entry name" value="GHMP_kinase_C_sf"/>
</dbReference>
<keyword evidence="13" id="KW-0756">Sterol biosynthesis</keyword>
<dbReference type="Proteomes" id="UP001497512">
    <property type="component" value="Chromosome 18"/>
</dbReference>
<evidence type="ECO:0000256" key="8">
    <source>
        <dbReference type="ARBA" id="ARBA00022777"/>
    </source>
</evidence>
<evidence type="ECO:0000256" key="6">
    <source>
        <dbReference type="ARBA" id="ARBA00022679"/>
    </source>
</evidence>
<dbReference type="PROSITE" id="PS00627">
    <property type="entry name" value="GHMP_KINASES_ATP"/>
    <property type="match status" value="1"/>
</dbReference>
<sequence length="447" mass="47934">MEEGAELVVEARAPGKVILSGEHAVVHGTAAVAAALGLYSTARIRHRPLSPGTEEFLVLELPQLNVHVTWSLKMIEEILDPPSLQYPNPLVVKECSDSDMTRLGSFVVKQLSWGAPKGTVAAVTTFLFLYTSILGLQPITVRVTSDLPVGAGLGSSAAYCVCLAAALLDLAATFDSPTQAITTPKEQGSQKLADTGNWHDVDEKNLELVNKWAFEGERIIHGRPSGIDNTVSSYGYVVRFKQGELMRLHSPMPLRMLLTNTNVGRNTKALVAGVGERALRHPAAMAAIFKAIDGIAEEVVSILLSPSNPGLDSDDEHEHKDEARSWQQLPDECLPKSDIASVVRTKEEAKLEELVEMNQGLLQCIGVSHVSIEAICQITAAFKLQSKLTGAGGGGCVLTLLPKQMSSTYVEVVKVDLEGQGFSCFEAAIGGHGVQVRQELNPDGGDE</sequence>
<feature type="domain" description="GHMP kinase C-terminal" evidence="16">
    <location>
        <begin position="350"/>
        <end position="404"/>
    </location>
</feature>
<dbReference type="EMBL" id="OZ019910">
    <property type="protein sequence ID" value="CAK9211612.1"/>
    <property type="molecule type" value="Genomic_DNA"/>
</dbReference>
<keyword evidence="13" id="KW-1207">Sterol metabolism</keyword>
<keyword evidence="18" id="KW-1185">Reference proteome</keyword>
<keyword evidence="6 13" id="KW-0808">Transferase</keyword>
<keyword evidence="10" id="KW-0460">Magnesium</keyword>
<comment type="catalytic activity">
    <reaction evidence="13">
        <text>(R)-mevalonate + ATP = (R)-5-phosphomevalonate + ADP + H(+)</text>
        <dbReference type="Rhea" id="RHEA:17065"/>
        <dbReference type="ChEBI" id="CHEBI:15378"/>
        <dbReference type="ChEBI" id="CHEBI:30616"/>
        <dbReference type="ChEBI" id="CHEBI:36464"/>
        <dbReference type="ChEBI" id="CHEBI:58146"/>
        <dbReference type="ChEBI" id="CHEBI:456216"/>
        <dbReference type="EC" id="2.7.1.36"/>
    </reaction>
</comment>
<dbReference type="InterPro" id="IPR014721">
    <property type="entry name" value="Ribsml_uS5_D2-typ_fold_subgr"/>
</dbReference>
<keyword evidence="13" id="KW-0752">Steroid biosynthesis</keyword>
<dbReference type="InterPro" id="IPR006205">
    <property type="entry name" value="Mev_gal_kin"/>
</dbReference>
<evidence type="ECO:0000256" key="11">
    <source>
        <dbReference type="ARBA" id="ARBA00023098"/>
    </source>
</evidence>
<dbReference type="InterPro" id="IPR006204">
    <property type="entry name" value="GHMP_kinase_N_dom"/>
</dbReference>
<dbReference type="InterPro" id="IPR006203">
    <property type="entry name" value="GHMP_knse_ATP-bd_CS"/>
</dbReference>
<dbReference type="NCBIfam" id="TIGR00549">
    <property type="entry name" value="mevalon_kin"/>
    <property type="match status" value="1"/>
</dbReference>
<dbReference type="Gene3D" id="3.30.230.10">
    <property type="match status" value="1"/>
</dbReference>
<dbReference type="InterPro" id="IPR020568">
    <property type="entry name" value="Ribosomal_Su5_D2-typ_SF"/>
</dbReference>
<dbReference type="Gene3D" id="3.30.70.890">
    <property type="entry name" value="GHMP kinase, C-terminal domain"/>
    <property type="match status" value="1"/>
</dbReference>
<feature type="region of interest" description="Disordered" evidence="14">
    <location>
        <begin position="307"/>
        <end position="327"/>
    </location>
</feature>
<comment type="pathway">
    <text evidence="12 13">Isoprenoid biosynthesis; isopentenyl diphosphate biosynthesis via mevalonate pathway; isopentenyl diphosphate from (R)-mevalonate: step 1/3.</text>
</comment>
<evidence type="ECO:0000256" key="12">
    <source>
        <dbReference type="ARBA" id="ARBA00029438"/>
    </source>
</evidence>
<dbReference type="EC" id="2.7.1.36" evidence="3 13"/>
<evidence type="ECO:0000256" key="5">
    <source>
        <dbReference type="ARBA" id="ARBA00022516"/>
    </source>
</evidence>
<dbReference type="PRINTS" id="PR00959">
    <property type="entry name" value="MEVGALKINASE"/>
</dbReference>
<dbReference type="PANTHER" id="PTHR43290:SF2">
    <property type="entry name" value="MEVALONATE KINASE"/>
    <property type="match status" value="1"/>
</dbReference>
<dbReference type="SUPFAM" id="SSF54211">
    <property type="entry name" value="Ribosomal protein S5 domain 2-like"/>
    <property type="match status" value="1"/>
</dbReference>
<dbReference type="InterPro" id="IPR013750">
    <property type="entry name" value="GHMP_kinase_C_dom"/>
</dbReference>
<evidence type="ECO:0000256" key="9">
    <source>
        <dbReference type="ARBA" id="ARBA00022840"/>
    </source>
</evidence>
<evidence type="ECO:0000313" key="17">
    <source>
        <dbReference type="EMBL" id="CAK9211612.1"/>
    </source>
</evidence>
<feature type="domain" description="GHMP kinase N-terminal" evidence="15">
    <location>
        <begin position="134"/>
        <end position="171"/>
    </location>
</feature>
<keyword evidence="5 13" id="KW-0444">Lipid biosynthesis</keyword>
<dbReference type="Pfam" id="PF08544">
    <property type="entry name" value="GHMP_kinases_C"/>
    <property type="match status" value="1"/>
</dbReference>
<accession>A0ABP0U478</accession>
<dbReference type="PANTHER" id="PTHR43290">
    <property type="entry name" value="MEVALONATE KINASE"/>
    <property type="match status" value="1"/>
</dbReference>
<comment type="similarity">
    <text evidence="2 13">Belongs to the GHMP kinase family. Mevalonate kinase subfamily.</text>
</comment>
<keyword evidence="11 13" id="KW-0443">Lipid metabolism</keyword>
<evidence type="ECO:0000256" key="14">
    <source>
        <dbReference type="SAM" id="MobiDB-lite"/>
    </source>
</evidence>
<evidence type="ECO:0000313" key="18">
    <source>
        <dbReference type="Proteomes" id="UP001497512"/>
    </source>
</evidence>
<comment type="subcellular location">
    <subcellularLocation>
        <location evidence="1 13">Cytoplasm</location>
    </subcellularLocation>
</comment>
<dbReference type="Pfam" id="PF00288">
    <property type="entry name" value="GHMP_kinases_N"/>
    <property type="match status" value="1"/>
</dbReference>
<evidence type="ECO:0000256" key="7">
    <source>
        <dbReference type="ARBA" id="ARBA00022741"/>
    </source>
</evidence>
<evidence type="ECO:0000259" key="15">
    <source>
        <dbReference type="Pfam" id="PF00288"/>
    </source>
</evidence>
<keyword evidence="8 13" id="KW-0418">Kinase</keyword>
<name>A0ABP0U478_9BRYO</name>
<proteinExistence type="inferred from homology"/>
<organism evidence="17 18">
    <name type="scientific">Sphagnum troendelagicum</name>
    <dbReference type="NCBI Taxonomy" id="128251"/>
    <lineage>
        <taxon>Eukaryota</taxon>
        <taxon>Viridiplantae</taxon>
        <taxon>Streptophyta</taxon>
        <taxon>Embryophyta</taxon>
        <taxon>Bryophyta</taxon>
        <taxon>Sphagnophytina</taxon>
        <taxon>Sphagnopsida</taxon>
        <taxon>Sphagnales</taxon>
        <taxon>Sphagnaceae</taxon>
        <taxon>Sphagnum</taxon>
    </lineage>
</organism>
<reference evidence="17" key="1">
    <citation type="submission" date="2024-02" db="EMBL/GenBank/DDBJ databases">
        <authorList>
            <consortium name="ELIXIR-Norway"/>
            <consortium name="Elixir Norway"/>
        </authorList>
    </citation>
    <scope>NUCLEOTIDE SEQUENCE</scope>
</reference>
<evidence type="ECO:0000256" key="10">
    <source>
        <dbReference type="ARBA" id="ARBA00022842"/>
    </source>
</evidence>
<gene>
    <name evidence="17" type="ORF">CSSPTR1EN2_LOCUS10842</name>
</gene>